<dbReference type="Proteomes" id="UP000649289">
    <property type="component" value="Unassembled WGS sequence"/>
</dbReference>
<dbReference type="InterPro" id="IPR002878">
    <property type="entry name" value="ChsH2_C"/>
</dbReference>
<dbReference type="InterPro" id="IPR052513">
    <property type="entry name" value="Thioester_dehydratase-like"/>
</dbReference>
<dbReference type="PANTHER" id="PTHR34075">
    <property type="entry name" value="BLR3430 PROTEIN"/>
    <property type="match status" value="1"/>
</dbReference>
<name>A0ABR8MSB8_9ACTN</name>
<accession>A0ABR8MSB8</accession>
<comment type="caution">
    <text evidence="3">The sequence shown here is derived from an EMBL/GenBank/DDBJ whole genome shotgun (WGS) entry which is preliminary data.</text>
</comment>
<feature type="domain" description="ChsH2 rubredoxin-like zinc ribbon" evidence="2">
    <location>
        <begin position="15"/>
        <end position="50"/>
    </location>
</feature>
<dbReference type="InterPro" id="IPR012340">
    <property type="entry name" value="NA-bd_OB-fold"/>
</dbReference>
<dbReference type="RefSeq" id="WP_191201371.1">
    <property type="nucleotide sequence ID" value="NZ_BAAAPA010000001.1"/>
</dbReference>
<evidence type="ECO:0000313" key="3">
    <source>
        <dbReference type="EMBL" id="MBD3917044.1"/>
    </source>
</evidence>
<organism evidence="3 4">
    <name type="scientific">Nocardioides hwasunensis</name>
    <dbReference type="NCBI Taxonomy" id="397258"/>
    <lineage>
        <taxon>Bacteria</taxon>
        <taxon>Bacillati</taxon>
        <taxon>Actinomycetota</taxon>
        <taxon>Actinomycetes</taxon>
        <taxon>Propionibacteriales</taxon>
        <taxon>Nocardioidaceae</taxon>
        <taxon>Nocardioides</taxon>
    </lineage>
</organism>
<dbReference type="PANTHER" id="PTHR34075:SF5">
    <property type="entry name" value="BLR3430 PROTEIN"/>
    <property type="match status" value="1"/>
</dbReference>
<dbReference type="Pfam" id="PF12172">
    <property type="entry name" value="zf-ChsH2"/>
    <property type="match status" value="1"/>
</dbReference>
<sequence length="136" mass="14633">MRPLPQPSELTRPFWDGAVAHRLLHPRCDACGGAFFPPHAVCPACRAAAWSWQESAGRGTVHSSTVVHRAPQEGFATPYVLAVVDLDEGFELMTNVVGAGALDVTTGRRVRVAWQQVGDSVLPVFEADPEQEDASA</sequence>
<dbReference type="EMBL" id="JACXYY010000010">
    <property type="protein sequence ID" value="MBD3917044.1"/>
    <property type="molecule type" value="Genomic_DNA"/>
</dbReference>
<dbReference type="Pfam" id="PF01796">
    <property type="entry name" value="OB_ChsH2_C"/>
    <property type="match status" value="1"/>
</dbReference>
<dbReference type="InterPro" id="IPR022002">
    <property type="entry name" value="ChsH2_Znr"/>
</dbReference>
<gene>
    <name evidence="3" type="ORF">IEZ25_20690</name>
</gene>
<dbReference type="SUPFAM" id="SSF50249">
    <property type="entry name" value="Nucleic acid-binding proteins"/>
    <property type="match status" value="1"/>
</dbReference>
<evidence type="ECO:0000259" key="1">
    <source>
        <dbReference type="Pfam" id="PF01796"/>
    </source>
</evidence>
<keyword evidence="4" id="KW-1185">Reference proteome</keyword>
<evidence type="ECO:0000313" key="4">
    <source>
        <dbReference type="Proteomes" id="UP000649289"/>
    </source>
</evidence>
<evidence type="ECO:0000259" key="2">
    <source>
        <dbReference type="Pfam" id="PF12172"/>
    </source>
</evidence>
<proteinExistence type="predicted"/>
<dbReference type="Gene3D" id="6.10.30.10">
    <property type="match status" value="1"/>
</dbReference>
<feature type="domain" description="ChsH2 C-terminal OB-fold" evidence="1">
    <location>
        <begin position="52"/>
        <end position="115"/>
    </location>
</feature>
<protein>
    <submittedName>
        <fullName evidence="3">Zn-ribbon domain-containing OB-fold protein</fullName>
    </submittedName>
</protein>
<reference evidence="3 4" key="1">
    <citation type="submission" date="2020-09" db="EMBL/GenBank/DDBJ databases">
        <title>novel species in genus Nocardioides.</title>
        <authorList>
            <person name="Zhang G."/>
        </authorList>
    </citation>
    <scope>NUCLEOTIDE SEQUENCE [LARGE SCALE GENOMIC DNA]</scope>
    <source>
        <strain evidence="3 4">19197</strain>
    </source>
</reference>